<reference evidence="1 2" key="1">
    <citation type="submission" date="2016-10" db="EMBL/GenBank/DDBJ databases">
        <authorList>
            <person name="de Groot N.N."/>
        </authorList>
    </citation>
    <scope>NUCLEOTIDE SEQUENCE [LARGE SCALE GENOMIC DNA]</scope>
    <source>
        <strain evidence="1 2">DSM 44892</strain>
    </source>
</reference>
<dbReference type="EMBL" id="FNDN01000010">
    <property type="protein sequence ID" value="SDI69185.1"/>
    <property type="molecule type" value="Genomic_DNA"/>
</dbReference>
<gene>
    <name evidence="1" type="ORF">SAMN05444695_11012</name>
</gene>
<dbReference type="GeneID" id="57066856"/>
<evidence type="ECO:0000313" key="1">
    <source>
        <dbReference type="EMBL" id="SDI69185.1"/>
    </source>
</evidence>
<dbReference type="RefSeq" id="WP_029930822.1">
    <property type="nucleotide sequence ID" value="NZ_CP048813.1"/>
</dbReference>
<accession>A0A1G8MN04</accession>
<name>A0A1G8MN04_9NOCA</name>
<keyword evidence="2" id="KW-1185">Reference proteome</keyword>
<protein>
    <submittedName>
        <fullName evidence="1">Uncharacterized protein</fullName>
    </submittedName>
</protein>
<dbReference type="Proteomes" id="UP000183263">
    <property type="component" value="Unassembled WGS sequence"/>
</dbReference>
<proteinExistence type="predicted"/>
<evidence type="ECO:0000313" key="2">
    <source>
        <dbReference type="Proteomes" id="UP000183263"/>
    </source>
</evidence>
<organism evidence="1 2">
    <name type="scientific">Rhodococcus triatomae</name>
    <dbReference type="NCBI Taxonomy" id="300028"/>
    <lineage>
        <taxon>Bacteria</taxon>
        <taxon>Bacillati</taxon>
        <taxon>Actinomycetota</taxon>
        <taxon>Actinomycetes</taxon>
        <taxon>Mycobacteriales</taxon>
        <taxon>Nocardiaceae</taxon>
        <taxon>Rhodococcus</taxon>
    </lineage>
</organism>
<sequence length="120" mass="12694">MLEAVNAAVLVAEAQVLIGEALGLPAADLDPVLYPPDPVRGSSGWFTLAVREGAVPAARLSVLLWDASTGWYCRGLADPYGVWRETGLPPESDPVDVGSWFADFVAGPIPDVEDSAEILF</sequence>
<dbReference type="AlphaFoldDB" id="A0A1G8MN04"/>